<gene>
    <name evidence="2" type="ORF">DAPPUDRAFT_238117</name>
</gene>
<reference evidence="2 3" key="1">
    <citation type="journal article" date="2011" name="Science">
        <title>The ecoresponsive genome of Daphnia pulex.</title>
        <authorList>
            <person name="Colbourne J.K."/>
            <person name="Pfrender M.E."/>
            <person name="Gilbert D."/>
            <person name="Thomas W.K."/>
            <person name="Tucker A."/>
            <person name="Oakley T.H."/>
            <person name="Tokishita S."/>
            <person name="Aerts A."/>
            <person name="Arnold G.J."/>
            <person name="Basu M.K."/>
            <person name="Bauer D.J."/>
            <person name="Caceres C.E."/>
            <person name="Carmel L."/>
            <person name="Casola C."/>
            <person name="Choi J.H."/>
            <person name="Detter J.C."/>
            <person name="Dong Q."/>
            <person name="Dusheyko S."/>
            <person name="Eads B.D."/>
            <person name="Frohlich T."/>
            <person name="Geiler-Samerotte K.A."/>
            <person name="Gerlach D."/>
            <person name="Hatcher P."/>
            <person name="Jogdeo S."/>
            <person name="Krijgsveld J."/>
            <person name="Kriventseva E.V."/>
            <person name="Kultz D."/>
            <person name="Laforsch C."/>
            <person name="Lindquist E."/>
            <person name="Lopez J."/>
            <person name="Manak J.R."/>
            <person name="Muller J."/>
            <person name="Pangilinan J."/>
            <person name="Patwardhan R.P."/>
            <person name="Pitluck S."/>
            <person name="Pritham E.J."/>
            <person name="Rechtsteiner A."/>
            <person name="Rho M."/>
            <person name="Rogozin I.B."/>
            <person name="Sakarya O."/>
            <person name="Salamov A."/>
            <person name="Schaack S."/>
            <person name="Shapiro H."/>
            <person name="Shiga Y."/>
            <person name="Skalitzky C."/>
            <person name="Smith Z."/>
            <person name="Souvorov A."/>
            <person name="Sung W."/>
            <person name="Tang Z."/>
            <person name="Tsuchiya D."/>
            <person name="Tu H."/>
            <person name="Vos H."/>
            <person name="Wang M."/>
            <person name="Wolf Y.I."/>
            <person name="Yamagata H."/>
            <person name="Yamada T."/>
            <person name="Ye Y."/>
            <person name="Shaw J.R."/>
            <person name="Andrews J."/>
            <person name="Crease T.J."/>
            <person name="Tang H."/>
            <person name="Lucas S.M."/>
            <person name="Robertson H.M."/>
            <person name="Bork P."/>
            <person name="Koonin E.V."/>
            <person name="Zdobnov E.M."/>
            <person name="Grigoriev I.V."/>
            <person name="Lynch M."/>
            <person name="Boore J.L."/>
        </authorList>
    </citation>
    <scope>NUCLEOTIDE SEQUENCE [LARGE SCALE GENOMIC DNA]</scope>
</reference>
<dbReference type="InParanoid" id="E9G6N7"/>
<feature type="region of interest" description="Disordered" evidence="1">
    <location>
        <begin position="70"/>
        <end position="93"/>
    </location>
</feature>
<keyword evidence="3" id="KW-1185">Reference proteome</keyword>
<dbReference type="KEGG" id="dpx:DAPPUDRAFT_238117"/>
<proteinExistence type="predicted"/>
<name>E9G6N7_DAPPU</name>
<evidence type="ECO:0000313" key="3">
    <source>
        <dbReference type="Proteomes" id="UP000000305"/>
    </source>
</evidence>
<dbReference type="Proteomes" id="UP000000305">
    <property type="component" value="Unassembled WGS sequence"/>
</dbReference>
<evidence type="ECO:0000256" key="1">
    <source>
        <dbReference type="SAM" id="MobiDB-lite"/>
    </source>
</evidence>
<dbReference type="EMBL" id="GL732533">
    <property type="protein sequence ID" value="EFX84776.1"/>
    <property type="molecule type" value="Genomic_DNA"/>
</dbReference>
<sequence length="93" mass="10381">MNDETDEHDYSSRGLGLQLPHKLPAVPFWKFIAPDSSEVNRGVPSGGERESRTTEPLFRLPGHVSVSFAFPIRMPPTPHDKRRIVNSTKNGEG</sequence>
<evidence type="ECO:0000313" key="2">
    <source>
        <dbReference type="EMBL" id="EFX84776.1"/>
    </source>
</evidence>
<protein>
    <submittedName>
        <fullName evidence="2">Uncharacterized protein</fullName>
    </submittedName>
</protein>
<organism evidence="2 3">
    <name type="scientific">Daphnia pulex</name>
    <name type="common">Water flea</name>
    <dbReference type="NCBI Taxonomy" id="6669"/>
    <lineage>
        <taxon>Eukaryota</taxon>
        <taxon>Metazoa</taxon>
        <taxon>Ecdysozoa</taxon>
        <taxon>Arthropoda</taxon>
        <taxon>Crustacea</taxon>
        <taxon>Branchiopoda</taxon>
        <taxon>Diplostraca</taxon>
        <taxon>Cladocera</taxon>
        <taxon>Anomopoda</taxon>
        <taxon>Daphniidae</taxon>
        <taxon>Daphnia</taxon>
    </lineage>
</organism>
<dbReference type="HOGENOM" id="CLU_2401844_0_0_1"/>
<dbReference type="AlphaFoldDB" id="E9G6N7"/>
<accession>E9G6N7</accession>
<feature type="region of interest" description="Disordered" evidence="1">
    <location>
        <begin position="37"/>
        <end position="57"/>
    </location>
</feature>